<dbReference type="InterPro" id="IPR008030">
    <property type="entry name" value="NmrA-like"/>
</dbReference>
<organism evidence="4 5">
    <name type="scientific">Letharia lupina</name>
    <dbReference type="NCBI Taxonomy" id="560253"/>
    <lineage>
        <taxon>Eukaryota</taxon>
        <taxon>Fungi</taxon>
        <taxon>Dikarya</taxon>
        <taxon>Ascomycota</taxon>
        <taxon>Pezizomycotina</taxon>
        <taxon>Lecanoromycetes</taxon>
        <taxon>OSLEUM clade</taxon>
        <taxon>Lecanoromycetidae</taxon>
        <taxon>Lecanorales</taxon>
        <taxon>Lecanorineae</taxon>
        <taxon>Parmeliaceae</taxon>
        <taxon>Letharia</taxon>
    </lineage>
</organism>
<dbReference type="GO" id="GO:0005634">
    <property type="term" value="C:nucleus"/>
    <property type="evidence" value="ECO:0007669"/>
    <property type="project" value="TreeGrafter"/>
</dbReference>
<comment type="similarity">
    <text evidence="1">Belongs to the NmrA-type oxidoreductase family.</text>
</comment>
<dbReference type="SUPFAM" id="SSF51735">
    <property type="entry name" value="NAD(P)-binding Rossmann-fold domains"/>
    <property type="match status" value="1"/>
</dbReference>
<accession>A0A8H6L016</accession>
<dbReference type="InterPro" id="IPR036291">
    <property type="entry name" value="NAD(P)-bd_dom_sf"/>
</dbReference>
<dbReference type="CDD" id="cd05251">
    <property type="entry name" value="NmrA_like_SDR_a"/>
    <property type="match status" value="1"/>
</dbReference>
<evidence type="ECO:0000256" key="2">
    <source>
        <dbReference type="ARBA" id="ARBA00022857"/>
    </source>
</evidence>
<dbReference type="InterPro" id="IPR051164">
    <property type="entry name" value="NmrA-like_oxidored"/>
</dbReference>
<dbReference type="RefSeq" id="XP_037157792.1">
    <property type="nucleotide sequence ID" value="XM_037295791.1"/>
</dbReference>
<dbReference type="AlphaFoldDB" id="A0A8H6L016"/>
<dbReference type="Gene3D" id="3.90.25.10">
    <property type="entry name" value="UDP-galactose 4-epimerase, domain 1"/>
    <property type="match status" value="1"/>
</dbReference>
<dbReference type="PANTHER" id="PTHR42748:SF26">
    <property type="entry name" value="NMRA-LIKE DOMAIN-CONTAINING PROTEIN"/>
    <property type="match status" value="1"/>
</dbReference>
<protein>
    <recommendedName>
        <fullName evidence="3">NmrA-like domain-containing protein</fullName>
    </recommendedName>
</protein>
<evidence type="ECO:0000313" key="4">
    <source>
        <dbReference type="EMBL" id="KAF6230535.1"/>
    </source>
</evidence>
<dbReference type="EMBL" id="JACCJB010000002">
    <property type="protein sequence ID" value="KAF6230535.1"/>
    <property type="molecule type" value="Genomic_DNA"/>
</dbReference>
<name>A0A8H6L016_9LECA</name>
<gene>
    <name evidence="4" type="ORF">HO133_004879</name>
</gene>
<dbReference type="Pfam" id="PF05368">
    <property type="entry name" value="NmrA"/>
    <property type="match status" value="1"/>
</dbReference>
<evidence type="ECO:0000259" key="3">
    <source>
        <dbReference type="Pfam" id="PF05368"/>
    </source>
</evidence>
<proteinExistence type="inferred from homology"/>
<dbReference type="GeneID" id="59333285"/>
<evidence type="ECO:0000313" key="5">
    <source>
        <dbReference type="Proteomes" id="UP000593566"/>
    </source>
</evidence>
<keyword evidence="5" id="KW-1185">Reference proteome</keyword>
<comment type="caution">
    <text evidence="4">The sequence shown here is derived from an EMBL/GenBank/DDBJ whole genome shotgun (WGS) entry which is preliminary data.</text>
</comment>
<dbReference type="Proteomes" id="UP000593566">
    <property type="component" value="Unassembled WGS sequence"/>
</dbReference>
<reference evidence="4 5" key="1">
    <citation type="journal article" date="2020" name="Genomics">
        <title>Complete, high-quality genomes from long-read metagenomic sequencing of two wolf lichen thalli reveals enigmatic genome architecture.</title>
        <authorList>
            <person name="McKenzie S.K."/>
            <person name="Walston R.F."/>
            <person name="Allen J.L."/>
        </authorList>
    </citation>
    <scope>NUCLEOTIDE SEQUENCE [LARGE SCALE GENOMIC DNA]</scope>
    <source>
        <strain evidence="4">WasteWater1</strain>
    </source>
</reference>
<sequence>MSKLLVVIGITGQQGGSVAELYAKEAGWKVRGISRDPSKAESWTAKGVEVVKADLNDTESLVAAFKGANAIFSNTDFWNQFYNPATQEKLKPGQSINEYCYDVELQQGKNVADAAATVEALDRLIMSSVCNVKKLSKGKYTWVYHFDAKANAVEYIREKHPKLAAKMSIVQIGVYMNNWKYNKPTKQADGTYRFSIVGSGRTPLPHFDTEKDTGYVVHAALQSPPGKNVLAAGSMLSWSDYAKVWCEVKKVPFGGYDEIPIQTYEKNIPVPGLGKEWGEMFLFMDEFGYTGGEEGVVHAQDLGVPCPLTTWKEYIMKNDVWADVLSA</sequence>
<keyword evidence="2" id="KW-0521">NADP</keyword>
<evidence type="ECO:0000256" key="1">
    <source>
        <dbReference type="ARBA" id="ARBA00006328"/>
    </source>
</evidence>
<dbReference type="PANTHER" id="PTHR42748">
    <property type="entry name" value="NITROGEN METABOLITE REPRESSION PROTEIN NMRA FAMILY MEMBER"/>
    <property type="match status" value="1"/>
</dbReference>
<dbReference type="Gene3D" id="3.40.50.720">
    <property type="entry name" value="NAD(P)-binding Rossmann-like Domain"/>
    <property type="match status" value="1"/>
</dbReference>
<feature type="domain" description="NmrA-like" evidence="3">
    <location>
        <begin position="1"/>
        <end position="314"/>
    </location>
</feature>